<dbReference type="InterPro" id="IPR022085">
    <property type="entry name" value="OpdG"/>
</dbReference>
<evidence type="ECO:0000313" key="2">
    <source>
        <dbReference type="Proteomes" id="UP001149165"/>
    </source>
</evidence>
<dbReference type="EMBL" id="JAPQKH010000004">
    <property type="protein sequence ID" value="KAJ5100396.1"/>
    <property type="molecule type" value="Genomic_DNA"/>
</dbReference>
<dbReference type="Pfam" id="PF12311">
    <property type="entry name" value="DUF3632"/>
    <property type="match status" value="1"/>
</dbReference>
<protein>
    <submittedName>
        <fullName evidence="1">Uncharacterized protein</fullName>
    </submittedName>
</protein>
<evidence type="ECO:0000313" key="1">
    <source>
        <dbReference type="EMBL" id="KAJ5100396.1"/>
    </source>
</evidence>
<reference evidence="1" key="1">
    <citation type="submission" date="2022-11" db="EMBL/GenBank/DDBJ databases">
        <authorList>
            <person name="Petersen C."/>
        </authorList>
    </citation>
    <scope>NUCLEOTIDE SEQUENCE</scope>
    <source>
        <strain evidence="1">IBT 30069</strain>
    </source>
</reference>
<keyword evidence="2" id="KW-1185">Reference proteome</keyword>
<organism evidence="1 2">
    <name type="scientific">Penicillium angulare</name>
    <dbReference type="NCBI Taxonomy" id="116970"/>
    <lineage>
        <taxon>Eukaryota</taxon>
        <taxon>Fungi</taxon>
        <taxon>Dikarya</taxon>
        <taxon>Ascomycota</taxon>
        <taxon>Pezizomycotina</taxon>
        <taxon>Eurotiomycetes</taxon>
        <taxon>Eurotiomycetidae</taxon>
        <taxon>Eurotiales</taxon>
        <taxon>Aspergillaceae</taxon>
        <taxon>Penicillium</taxon>
    </lineage>
</organism>
<sequence>MAQKLHLRLKYVQEDDPWVVEKKNFAIMNDFLQPESSMSPVEAAFRINELTPMKRQAQGEVETEHPESYMWEIWAFFIEISKQIPHDHSSQGKLVSLIKELTLLPPIEVEIWGPKKWRVWADLPLMGEAWSEAWEEGVDYDGSDEPLKQDINWQAFSARLLQSGLTRWFMYAVRIFRLALEEEPSQCRIRGAAQWIEHSRAVIFQKLDFEFSAGELITLAKGTLYKGGRGMPRERWDFWEAGFRALGGERAGEVSEETASVCRKAALQMAEISLISDQ</sequence>
<comment type="caution">
    <text evidence="1">The sequence shown here is derived from an EMBL/GenBank/DDBJ whole genome shotgun (WGS) entry which is preliminary data.</text>
</comment>
<dbReference type="PANTHER" id="PTHR38797">
    <property type="entry name" value="NUCLEAR PORE COMPLEX PROTEIN NUP85-RELATED"/>
    <property type="match status" value="1"/>
</dbReference>
<dbReference type="PANTHER" id="PTHR38797:SF4">
    <property type="entry name" value="NUCLEAR PORE COMPLEX PROTEIN NUP85"/>
    <property type="match status" value="1"/>
</dbReference>
<reference evidence="1" key="2">
    <citation type="journal article" date="2023" name="IMA Fungus">
        <title>Comparative genomic study of the Penicillium genus elucidates a diverse pangenome and 15 lateral gene transfer events.</title>
        <authorList>
            <person name="Petersen C."/>
            <person name="Sorensen T."/>
            <person name="Nielsen M.R."/>
            <person name="Sondergaard T.E."/>
            <person name="Sorensen J.L."/>
            <person name="Fitzpatrick D.A."/>
            <person name="Frisvad J.C."/>
            <person name="Nielsen K.L."/>
        </authorList>
    </citation>
    <scope>NUCLEOTIDE SEQUENCE</scope>
    <source>
        <strain evidence="1">IBT 30069</strain>
    </source>
</reference>
<name>A0A9W9KC73_9EURO</name>
<dbReference type="OrthoDB" id="3350591at2759"/>
<proteinExistence type="predicted"/>
<dbReference type="AlphaFoldDB" id="A0A9W9KC73"/>
<accession>A0A9W9KC73</accession>
<dbReference type="InterPro" id="IPR053204">
    <property type="entry name" value="Oxopyrrolidines_Biosynth-assoc"/>
</dbReference>
<gene>
    <name evidence="1" type="ORF">N7456_006448</name>
</gene>
<dbReference type="Proteomes" id="UP001149165">
    <property type="component" value="Unassembled WGS sequence"/>
</dbReference>